<keyword evidence="2" id="KW-1185">Reference proteome</keyword>
<dbReference type="Proteomes" id="UP000655751">
    <property type="component" value="Unassembled WGS sequence"/>
</dbReference>
<sequence>MAESAAEATAEAEIGAIVDRLISYGEGPGELRGATDAEIDAVAAAQNASAVPAAVRAIMRAIGIQPGMFHIVGAFYLGALNSDWKSQVLEFLDEVPADRYPLEDTEHMLVIMDSQSAYAAVVDGAHLTDPDPPVWGIWENGDIVRYDSVTEFFRESAQGVQDLIDLVRKRQDALRRH</sequence>
<reference evidence="1" key="1">
    <citation type="submission" date="2020-11" db="EMBL/GenBank/DDBJ databases">
        <title>Nocardia NEAU-351.nov., a novel actinomycete isolated from the cow dung.</title>
        <authorList>
            <person name="Zhang X."/>
        </authorList>
    </citation>
    <scope>NUCLEOTIDE SEQUENCE</scope>
    <source>
        <strain evidence="1">NEAU-351</strain>
    </source>
</reference>
<name>A0A931I8V7_9NOCA</name>
<organism evidence="1 2">
    <name type="scientific">Nocardia bovistercoris</name>
    <dbReference type="NCBI Taxonomy" id="2785916"/>
    <lineage>
        <taxon>Bacteria</taxon>
        <taxon>Bacillati</taxon>
        <taxon>Actinomycetota</taxon>
        <taxon>Actinomycetes</taxon>
        <taxon>Mycobacteriales</taxon>
        <taxon>Nocardiaceae</taxon>
        <taxon>Nocardia</taxon>
    </lineage>
</organism>
<dbReference type="EMBL" id="JADMLG010000004">
    <property type="protein sequence ID" value="MBH0776999.1"/>
    <property type="molecule type" value="Genomic_DNA"/>
</dbReference>
<comment type="caution">
    <text evidence="1">The sequence shown here is derived from an EMBL/GenBank/DDBJ whole genome shotgun (WGS) entry which is preliminary data.</text>
</comment>
<gene>
    <name evidence="1" type="ORF">IT779_11955</name>
</gene>
<accession>A0A931I8V7</accession>
<evidence type="ECO:0000313" key="2">
    <source>
        <dbReference type="Proteomes" id="UP000655751"/>
    </source>
</evidence>
<protein>
    <recommendedName>
        <fullName evidence="3">SMI1/KNR4 family protein</fullName>
    </recommendedName>
</protein>
<dbReference type="RefSeq" id="WP_196149339.1">
    <property type="nucleotide sequence ID" value="NZ_JADMLG010000004.1"/>
</dbReference>
<proteinExistence type="predicted"/>
<evidence type="ECO:0008006" key="3">
    <source>
        <dbReference type="Google" id="ProtNLM"/>
    </source>
</evidence>
<evidence type="ECO:0000313" key="1">
    <source>
        <dbReference type="EMBL" id="MBH0776999.1"/>
    </source>
</evidence>
<dbReference type="AlphaFoldDB" id="A0A931I8V7"/>